<keyword evidence="4" id="KW-0597">Phosphoprotein</keyword>
<dbReference type="CDD" id="cd00130">
    <property type="entry name" value="PAS"/>
    <property type="match status" value="1"/>
</dbReference>
<keyword evidence="6" id="KW-0418">Kinase</keyword>
<keyword evidence="7" id="KW-0902">Two-component regulatory system</keyword>
<keyword evidence="5 11" id="KW-0808">Transferase</keyword>
<feature type="transmembrane region" description="Helical" evidence="8">
    <location>
        <begin position="21"/>
        <end position="43"/>
    </location>
</feature>
<dbReference type="InterPro" id="IPR003661">
    <property type="entry name" value="HisK_dim/P_dom"/>
</dbReference>
<comment type="caution">
    <text evidence="11">The sequence shown here is derived from an EMBL/GenBank/DDBJ whole genome shotgun (WGS) entry which is preliminary data.</text>
</comment>
<evidence type="ECO:0000256" key="2">
    <source>
        <dbReference type="ARBA" id="ARBA00004236"/>
    </source>
</evidence>
<dbReference type="Proteomes" id="UP000033956">
    <property type="component" value="Unassembled WGS sequence"/>
</dbReference>
<dbReference type="EC" id="2.7.13.3" evidence="3"/>
<dbReference type="PROSITE" id="PS50109">
    <property type="entry name" value="HIS_KIN"/>
    <property type="match status" value="1"/>
</dbReference>
<dbReference type="InterPro" id="IPR000014">
    <property type="entry name" value="PAS"/>
</dbReference>
<dbReference type="RefSeq" id="WP_045276143.1">
    <property type="nucleotide sequence ID" value="NZ_BAAAUP010000009.1"/>
</dbReference>
<dbReference type="SUPFAM" id="SSF55785">
    <property type="entry name" value="PYP-like sensor domain (PAS domain)"/>
    <property type="match status" value="1"/>
</dbReference>
<dbReference type="Gene3D" id="1.10.287.130">
    <property type="match status" value="1"/>
</dbReference>
<keyword evidence="8" id="KW-0812">Transmembrane</keyword>
<dbReference type="PATRIC" id="fig|92835.4.peg.2247"/>
<dbReference type="PROSITE" id="PS50112">
    <property type="entry name" value="PAS"/>
    <property type="match status" value="1"/>
</dbReference>
<dbReference type="Gene3D" id="3.30.450.20">
    <property type="entry name" value="PAS domain"/>
    <property type="match status" value="1"/>
</dbReference>
<evidence type="ECO:0000256" key="8">
    <source>
        <dbReference type="SAM" id="Phobius"/>
    </source>
</evidence>
<dbReference type="CDD" id="cd00075">
    <property type="entry name" value="HATPase"/>
    <property type="match status" value="1"/>
</dbReference>
<comment type="subcellular location">
    <subcellularLocation>
        <location evidence="2">Cell membrane</location>
    </subcellularLocation>
</comment>
<dbReference type="EMBL" id="JYIZ01000052">
    <property type="protein sequence ID" value="KJL39119.1"/>
    <property type="molecule type" value="Genomic_DNA"/>
</dbReference>
<dbReference type="Gene3D" id="3.30.565.10">
    <property type="entry name" value="Histidine kinase-like ATPase, C-terminal domain"/>
    <property type="match status" value="1"/>
</dbReference>
<evidence type="ECO:0000256" key="3">
    <source>
        <dbReference type="ARBA" id="ARBA00012438"/>
    </source>
</evidence>
<dbReference type="InterPro" id="IPR004358">
    <property type="entry name" value="Sig_transdc_His_kin-like_C"/>
</dbReference>
<dbReference type="Pfam" id="PF00512">
    <property type="entry name" value="HisKA"/>
    <property type="match status" value="1"/>
</dbReference>
<dbReference type="SUPFAM" id="SSF47384">
    <property type="entry name" value="Homodimeric domain of signal transducing histidine kinase"/>
    <property type="match status" value="1"/>
</dbReference>
<evidence type="ECO:0000256" key="1">
    <source>
        <dbReference type="ARBA" id="ARBA00000085"/>
    </source>
</evidence>
<dbReference type="InterPro" id="IPR035965">
    <property type="entry name" value="PAS-like_dom_sf"/>
</dbReference>
<reference evidence="11 12" key="1">
    <citation type="submission" date="2015-02" db="EMBL/GenBank/DDBJ databases">
        <title>Draft genome sequences of ten Microbacterium spp. with emphasis on heavy metal contaminated environments.</title>
        <authorList>
            <person name="Corretto E."/>
        </authorList>
    </citation>
    <scope>NUCLEOTIDE SEQUENCE [LARGE SCALE GENOMIC DNA]</scope>
    <source>
        <strain evidence="11 12">DSM 12510</strain>
    </source>
</reference>
<dbReference type="InterPro" id="IPR003594">
    <property type="entry name" value="HATPase_dom"/>
</dbReference>
<feature type="transmembrane region" description="Helical" evidence="8">
    <location>
        <begin position="147"/>
        <end position="167"/>
    </location>
</feature>
<evidence type="ECO:0000256" key="6">
    <source>
        <dbReference type="ARBA" id="ARBA00022777"/>
    </source>
</evidence>
<dbReference type="InterPro" id="IPR036097">
    <property type="entry name" value="HisK_dim/P_sf"/>
</dbReference>
<organism evidence="11 12">
    <name type="scientific">Microbacterium terrae</name>
    <dbReference type="NCBI Taxonomy" id="69369"/>
    <lineage>
        <taxon>Bacteria</taxon>
        <taxon>Bacillati</taxon>
        <taxon>Actinomycetota</taxon>
        <taxon>Actinomycetes</taxon>
        <taxon>Micrococcales</taxon>
        <taxon>Microbacteriaceae</taxon>
        <taxon>Microbacterium</taxon>
    </lineage>
</organism>
<dbReference type="PRINTS" id="PR00344">
    <property type="entry name" value="BCTRLSENSOR"/>
</dbReference>
<dbReference type="SMART" id="SM00388">
    <property type="entry name" value="HisKA"/>
    <property type="match status" value="1"/>
</dbReference>
<evidence type="ECO:0000256" key="5">
    <source>
        <dbReference type="ARBA" id="ARBA00022679"/>
    </source>
</evidence>
<dbReference type="SUPFAM" id="SSF55874">
    <property type="entry name" value="ATPase domain of HSP90 chaperone/DNA topoisomerase II/histidine kinase"/>
    <property type="match status" value="1"/>
</dbReference>
<dbReference type="PANTHER" id="PTHR43047">
    <property type="entry name" value="TWO-COMPONENT HISTIDINE PROTEIN KINASE"/>
    <property type="match status" value="1"/>
</dbReference>
<feature type="transmembrane region" description="Helical" evidence="8">
    <location>
        <begin position="49"/>
        <end position="72"/>
    </location>
</feature>
<dbReference type="GO" id="GO:0000155">
    <property type="term" value="F:phosphorelay sensor kinase activity"/>
    <property type="evidence" value="ECO:0007669"/>
    <property type="project" value="InterPro"/>
</dbReference>
<keyword evidence="12" id="KW-1185">Reference proteome</keyword>
<comment type="catalytic activity">
    <reaction evidence="1">
        <text>ATP + protein L-histidine = ADP + protein N-phospho-L-histidine.</text>
        <dbReference type="EC" id="2.7.13.3"/>
    </reaction>
</comment>
<name>A0A0M2H594_9MICO</name>
<evidence type="ECO:0000313" key="12">
    <source>
        <dbReference type="Proteomes" id="UP000033956"/>
    </source>
</evidence>
<dbReference type="Pfam" id="PF02518">
    <property type="entry name" value="HATPase_c"/>
    <property type="match status" value="1"/>
</dbReference>
<dbReference type="CDD" id="cd00082">
    <property type="entry name" value="HisKA"/>
    <property type="match status" value="1"/>
</dbReference>
<dbReference type="SMART" id="SM00387">
    <property type="entry name" value="HATPase_c"/>
    <property type="match status" value="1"/>
</dbReference>
<evidence type="ECO:0000259" key="10">
    <source>
        <dbReference type="PROSITE" id="PS50112"/>
    </source>
</evidence>
<sequence>MTAGGREKLQAFETPDSRTRSIWLMQLVLGAATVTVAALATVISPWMFGIWHFTVGVVAIVAITMAVLAIPWARRSQSAVLAVPFLDALAIGFVASNTELRLSYLWILPVTWVALYFDYRALIGILALIGAILFLDFTLKPEGMTGLRVFVVGISLLFTGITARSVMRQTRALRRLLRREAGRLNRTLARRSAQERRTTEILNAVDVGVMRISRDGQARTVNEAYVKLYGLDPLDTSLPARSIEYTALRGMPMPPSERPFSRAARGETFSDARVWLYTADGAWRVLSVSAKALSTADREESGMLLIAQDVTVITHAERERERLSAIASHELRHPLTTMIGHAELALEVDELTPRLQERFEAILRASERMLEMADNMLTGSRPAFSGRETYDDVDLRNVISESVASFRPTARARDITIDLLIETEIRAVVDEFRIRQVIDNLVSNAVKYTPGGGTVSVEAGIEGDSVAVTVSDTGIGISAEDLPKIMTPYFRAEDAKETAGGTGLGLGITHTIISEHGGTIVFDSEPGEGTTATVRLPRARAEARTREAIS</sequence>
<dbReference type="STRING" id="92835.RS81_02213"/>
<evidence type="ECO:0000256" key="4">
    <source>
        <dbReference type="ARBA" id="ARBA00022553"/>
    </source>
</evidence>
<dbReference type="PANTHER" id="PTHR43047:SF72">
    <property type="entry name" value="OSMOSENSING HISTIDINE PROTEIN KINASE SLN1"/>
    <property type="match status" value="1"/>
</dbReference>
<evidence type="ECO:0000259" key="9">
    <source>
        <dbReference type="PROSITE" id="PS50109"/>
    </source>
</evidence>
<dbReference type="FunFam" id="3.30.565.10:FF:000006">
    <property type="entry name" value="Sensor histidine kinase WalK"/>
    <property type="match status" value="1"/>
</dbReference>
<keyword evidence="8" id="KW-0472">Membrane</keyword>
<dbReference type="NCBIfam" id="TIGR00229">
    <property type="entry name" value="sensory_box"/>
    <property type="match status" value="1"/>
</dbReference>
<evidence type="ECO:0000256" key="7">
    <source>
        <dbReference type="ARBA" id="ARBA00023012"/>
    </source>
</evidence>
<feature type="domain" description="PAS" evidence="10">
    <location>
        <begin position="194"/>
        <end position="235"/>
    </location>
</feature>
<accession>A0A0M2H594</accession>
<dbReference type="InterPro" id="IPR005467">
    <property type="entry name" value="His_kinase_dom"/>
</dbReference>
<proteinExistence type="predicted"/>
<protein>
    <recommendedName>
        <fullName evidence="3">histidine kinase</fullName>
        <ecNumber evidence="3">2.7.13.3</ecNumber>
    </recommendedName>
</protein>
<feature type="transmembrane region" description="Helical" evidence="8">
    <location>
        <begin position="79"/>
        <end position="96"/>
    </location>
</feature>
<evidence type="ECO:0000313" key="11">
    <source>
        <dbReference type="EMBL" id="KJL39119.1"/>
    </source>
</evidence>
<dbReference type="AlphaFoldDB" id="A0A0M2H594"/>
<dbReference type="InterPro" id="IPR036890">
    <property type="entry name" value="HATPase_C_sf"/>
</dbReference>
<gene>
    <name evidence="11" type="primary">phoR_1</name>
    <name evidence="11" type="ORF">RS81_02213</name>
</gene>
<dbReference type="GO" id="GO:0005886">
    <property type="term" value="C:plasma membrane"/>
    <property type="evidence" value="ECO:0007669"/>
    <property type="project" value="UniProtKB-SubCell"/>
</dbReference>
<dbReference type="GO" id="GO:0009927">
    <property type="term" value="F:histidine phosphotransfer kinase activity"/>
    <property type="evidence" value="ECO:0007669"/>
    <property type="project" value="TreeGrafter"/>
</dbReference>
<feature type="transmembrane region" description="Helical" evidence="8">
    <location>
        <begin position="116"/>
        <end position="135"/>
    </location>
</feature>
<feature type="domain" description="Histidine kinase" evidence="9">
    <location>
        <begin position="326"/>
        <end position="540"/>
    </location>
</feature>
<keyword evidence="8" id="KW-1133">Transmembrane helix</keyword>